<sequence>MPPEPAPFSFQAEKLIAALRRVPDTTPARMKKRPTKELSGLVEELMIKFQIGRDSPEQLIRDNWAELVGAANAHYSHAVQIDARGRLTILAGHAVVRNELFIHRKMIVDRIKKLPGCGHVKELNIRAG</sequence>
<dbReference type="EMBL" id="VMBG01000001">
    <property type="protein sequence ID" value="TSJ78747.1"/>
    <property type="molecule type" value="Genomic_DNA"/>
</dbReference>
<reference evidence="1 2" key="1">
    <citation type="submission" date="2019-07" db="EMBL/GenBank/DDBJ databases">
        <title>Description of 53C-WASEF.</title>
        <authorList>
            <person name="Pitt A."/>
            <person name="Hahn M.W."/>
        </authorList>
    </citation>
    <scope>NUCLEOTIDE SEQUENCE [LARGE SCALE GENOMIC DNA]</scope>
    <source>
        <strain evidence="1 2">53C-WASEF</strain>
    </source>
</reference>
<evidence type="ECO:0000313" key="1">
    <source>
        <dbReference type="EMBL" id="TSJ78747.1"/>
    </source>
</evidence>
<dbReference type="Pfam" id="PF05258">
    <property type="entry name" value="DciA"/>
    <property type="match status" value="1"/>
</dbReference>
<gene>
    <name evidence="1" type="ORF">FPL22_05415</name>
</gene>
<name>A0A556QQ30_9BACT</name>
<comment type="caution">
    <text evidence="1">The sequence shown here is derived from an EMBL/GenBank/DDBJ whole genome shotgun (WGS) entry which is preliminary data.</text>
</comment>
<dbReference type="RefSeq" id="WP_144229088.1">
    <property type="nucleotide sequence ID" value="NZ_CBCRVV010000002.1"/>
</dbReference>
<evidence type="ECO:0000313" key="2">
    <source>
        <dbReference type="Proteomes" id="UP000315648"/>
    </source>
</evidence>
<accession>A0A556QQ30</accession>
<organism evidence="1 2">
    <name type="scientific">Rariglobus hedericola</name>
    <dbReference type="NCBI Taxonomy" id="2597822"/>
    <lineage>
        <taxon>Bacteria</taxon>
        <taxon>Pseudomonadati</taxon>
        <taxon>Verrucomicrobiota</taxon>
        <taxon>Opitutia</taxon>
        <taxon>Opitutales</taxon>
        <taxon>Opitutaceae</taxon>
        <taxon>Rariglobus</taxon>
    </lineage>
</organism>
<proteinExistence type="predicted"/>
<keyword evidence="2" id="KW-1185">Reference proteome</keyword>
<protein>
    <submittedName>
        <fullName evidence="1">DUF721 domain-containing protein</fullName>
    </submittedName>
</protein>
<dbReference type="AlphaFoldDB" id="A0A556QQ30"/>
<dbReference type="OrthoDB" id="194958at2"/>
<dbReference type="InterPro" id="IPR007922">
    <property type="entry name" value="DciA-like"/>
</dbReference>
<dbReference type="Proteomes" id="UP000315648">
    <property type="component" value="Unassembled WGS sequence"/>
</dbReference>